<dbReference type="SUPFAM" id="SSF55154">
    <property type="entry name" value="CYTH-like phosphatases"/>
    <property type="match status" value="1"/>
</dbReference>
<accession>A0A255H938</accession>
<comment type="caution">
    <text evidence="1">The sequence shown here is derived from an EMBL/GenBank/DDBJ whole genome shotgun (WGS) entry which is preliminary data.</text>
</comment>
<dbReference type="EMBL" id="NMVQ01000005">
    <property type="protein sequence ID" value="OYO24131.1"/>
    <property type="molecule type" value="Genomic_DNA"/>
</dbReference>
<evidence type="ECO:0008006" key="3">
    <source>
        <dbReference type="Google" id="ProtNLM"/>
    </source>
</evidence>
<organism evidence="1 2">
    <name type="scientific">Enemella dayhoffiae</name>
    <dbReference type="NCBI Taxonomy" id="2016507"/>
    <lineage>
        <taxon>Bacteria</taxon>
        <taxon>Bacillati</taxon>
        <taxon>Actinomycetota</taxon>
        <taxon>Actinomycetes</taxon>
        <taxon>Propionibacteriales</taxon>
        <taxon>Propionibacteriaceae</taxon>
        <taxon>Enemella</taxon>
    </lineage>
</organism>
<dbReference type="RefSeq" id="WP_094363011.1">
    <property type="nucleotide sequence ID" value="NZ_NMVQ01000005.1"/>
</dbReference>
<dbReference type="AlphaFoldDB" id="A0A255H938"/>
<keyword evidence="2" id="KW-1185">Reference proteome</keyword>
<evidence type="ECO:0000313" key="1">
    <source>
        <dbReference type="EMBL" id="OYO24131.1"/>
    </source>
</evidence>
<dbReference type="InterPro" id="IPR033469">
    <property type="entry name" value="CYTH-like_dom_sf"/>
</dbReference>
<sequence>MGETDEVRFFEVPWHAQVGRLVNPELGLRSVALRGGENAPYDLDVTALDAPDHRLVRAGIWLAHRVLDGRGEWYLAAEGWEPHLPAETIQQMGHADLPDELADLVRPFRRGAALGPVAALAYRREEYALRGPDTALVAVLRNEQVQIRTGGVTTARYRQLTLRGQHGRLTGRQVAWLTGTLSAVGAIRVAEFPSLAQRLGAPATGLSDLPGPRSRSAEDSLESYVASLLTARLRRLTQADLAVRAGQPGAASELMAELVAVRSHLLGLVPLLDPGWVGDLVGELEWASRFLSDHTELTARPAELSGERYLRLLDRLVQAGRAPALGDSGTEPAGPVLTATLRRRLRDLRLSLKGIRAEGPDLVWLQALQAAERLVDCCGVQADQVRAVKQLRRRASRLAAALADCLEAHHERATIDLAPMTPQQAFEAGRAYERVAMAEHDARLDVIDEWPELERRLRRLGKEL</sequence>
<gene>
    <name evidence="1" type="ORF">CGZ93_04750</name>
</gene>
<proteinExistence type="predicted"/>
<protein>
    <recommendedName>
        <fullName evidence="3">CHAD domain-containing protein</fullName>
    </recommendedName>
</protein>
<dbReference type="Proteomes" id="UP000216311">
    <property type="component" value="Unassembled WGS sequence"/>
</dbReference>
<evidence type="ECO:0000313" key="2">
    <source>
        <dbReference type="Proteomes" id="UP000216311"/>
    </source>
</evidence>
<name>A0A255H938_9ACTN</name>
<reference evidence="1 2" key="1">
    <citation type="submission" date="2017-07" db="EMBL/GenBank/DDBJ databases">
        <title>Draft whole genome sequences of clinical Proprionibacteriaceae strains.</title>
        <authorList>
            <person name="Bernier A.-M."/>
            <person name="Bernard K."/>
            <person name="Domingo M.-C."/>
        </authorList>
    </citation>
    <scope>NUCLEOTIDE SEQUENCE [LARGE SCALE GENOMIC DNA]</scope>
    <source>
        <strain evidence="1 2">NML 130396</strain>
    </source>
</reference>
<dbReference type="OrthoDB" id="3726668at2"/>